<sequence>MSSFFFTFFIGSFSRNFNFRCGIVSFFYSPIPESSFLHICAPFYANIVPLKKFVFFQKKFLTWNGILRIIIKENAMFQL</sequence>
<reference evidence="1 2" key="1">
    <citation type="journal article" date="2015" name="Microbiome">
        <title>Genomic resolution of linkages in carbon, nitrogen, and sulfur cycling among widespread estuary sediment bacteria.</title>
        <authorList>
            <person name="Baker B.J."/>
            <person name="Lazar C.S."/>
            <person name="Teske A.P."/>
            <person name="Dick G.J."/>
        </authorList>
    </citation>
    <scope>NUCLEOTIDE SEQUENCE [LARGE SCALE GENOMIC DNA]</scope>
    <source>
        <strain evidence="1">DG_54_3</strain>
    </source>
</reference>
<proteinExistence type="predicted"/>
<accession>A0A0S7XSU9</accession>
<dbReference type="EMBL" id="LIZX01000111">
    <property type="protein sequence ID" value="KPJ65554.1"/>
    <property type="molecule type" value="Genomic_DNA"/>
</dbReference>
<dbReference type="Proteomes" id="UP000051861">
    <property type="component" value="Unassembled WGS sequence"/>
</dbReference>
<name>A0A0S7XSU9_UNCSA</name>
<protein>
    <submittedName>
        <fullName evidence="1">Uncharacterized protein</fullName>
    </submittedName>
</protein>
<comment type="caution">
    <text evidence="1">The sequence shown here is derived from an EMBL/GenBank/DDBJ whole genome shotgun (WGS) entry which is preliminary data.</text>
</comment>
<dbReference type="AlphaFoldDB" id="A0A0S7XSU9"/>
<evidence type="ECO:0000313" key="2">
    <source>
        <dbReference type="Proteomes" id="UP000051861"/>
    </source>
</evidence>
<evidence type="ECO:0000313" key="1">
    <source>
        <dbReference type="EMBL" id="KPJ65554.1"/>
    </source>
</evidence>
<gene>
    <name evidence="1" type="ORF">AMJ44_09950</name>
</gene>
<organism evidence="1 2">
    <name type="scientific">candidate division WOR-1 bacterium DG_54_3</name>
    <dbReference type="NCBI Taxonomy" id="1703775"/>
    <lineage>
        <taxon>Bacteria</taxon>
        <taxon>Bacillati</taxon>
        <taxon>Saganbacteria</taxon>
    </lineage>
</organism>